<feature type="region of interest" description="Disordered" evidence="1">
    <location>
        <begin position="239"/>
        <end position="283"/>
    </location>
</feature>
<proteinExistence type="predicted"/>
<evidence type="ECO:0000313" key="2">
    <source>
        <dbReference type="Proteomes" id="UP000695023"/>
    </source>
</evidence>
<protein>
    <submittedName>
        <fullName evidence="3">Uncharacterized protein mindy4b isoform X5</fullName>
    </submittedName>
</protein>
<name>A0A9Y3VZA1_9CICH</name>
<evidence type="ECO:0000256" key="1">
    <source>
        <dbReference type="SAM" id="MobiDB-lite"/>
    </source>
</evidence>
<dbReference type="Proteomes" id="UP000695023">
    <property type="component" value="Unplaced"/>
</dbReference>
<sequence>MCVQMEAEIQQILVQVSELQHQRLQSQSVVRLLDVEKEEEQEEAPPPRRTLQALCSIPRRLAISAGLGGTPVTPQLIESLRRILLGGNFRVFDYEWRKAVFHFREPNSEFAYALKADGSDRGRTAGAGQSIGGRPERQPLVGRPGGERDCHLGNRRLLHHISPGQQTGHLHREAAALHVQREGRHHQLHPRPHPVLSGGGQSWRHPFPLQPHLLPYHREAEAGPRLSYVIPAAPQPGQLCLSAGSAEPATDRQSQPAPLQRDAALRAGRPASAAPPAGRPVPQRCRISALESRGDGARCAAAGGQHAEDSQVPGVGLQHQQQLLGPVQRHTLAAVRLEGGASVPAVLLLWAELADSDGQADSRYSLPPLGGVVQRWRRSRETVSLTGDDHQDQVGRSCDRLERHLPLLLNITTNTGLRSSQHSRLFLPL</sequence>
<feature type="region of interest" description="Disordered" evidence="1">
    <location>
        <begin position="119"/>
        <end position="149"/>
    </location>
</feature>
<dbReference type="RefSeq" id="XP_005751683.1">
    <property type="nucleotide sequence ID" value="XM_005751626.1"/>
</dbReference>
<feature type="compositionally biased region" description="Low complexity" evidence="1">
    <location>
        <begin position="265"/>
        <end position="282"/>
    </location>
</feature>
<dbReference type="CTD" id="646951"/>
<dbReference type="AlphaFoldDB" id="A0A9Y3VZA1"/>
<gene>
    <name evidence="3" type="primary">mindy4b</name>
</gene>
<accession>A0A9Y3VZA1</accession>
<evidence type="ECO:0000313" key="3">
    <source>
        <dbReference type="RefSeq" id="XP_005751683.1"/>
    </source>
</evidence>
<organism evidence="2 3">
    <name type="scientific">Pundamilia nyererei</name>
    <dbReference type="NCBI Taxonomy" id="303518"/>
    <lineage>
        <taxon>Eukaryota</taxon>
        <taxon>Metazoa</taxon>
        <taxon>Chordata</taxon>
        <taxon>Craniata</taxon>
        <taxon>Vertebrata</taxon>
        <taxon>Euteleostomi</taxon>
        <taxon>Actinopterygii</taxon>
        <taxon>Neopterygii</taxon>
        <taxon>Teleostei</taxon>
        <taxon>Neoteleostei</taxon>
        <taxon>Acanthomorphata</taxon>
        <taxon>Ovalentaria</taxon>
        <taxon>Cichlomorphae</taxon>
        <taxon>Cichliformes</taxon>
        <taxon>Cichlidae</taxon>
        <taxon>African cichlids</taxon>
        <taxon>Pseudocrenilabrinae</taxon>
        <taxon>Haplochromini</taxon>
        <taxon>Pundamilia</taxon>
    </lineage>
</organism>
<keyword evidence="2" id="KW-1185">Reference proteome</keyword>
<reference evidence="3" key="1">
    <citation type="submission" date="2025-08" db="UniProtKB">
        <authorList>
            <consortium name="RefSeq"/>
        </authorList>
    </citation>
    <scope>IDENTIFICATION</scope>
</reference>